<dbReference type="AlphaFoldDB" id="A0AAJ0FEH0"/>
<feature type="domain" description="Zn(2)-C6 fungal-type" evidence="7">
    <location>
        <begin position="81"/>
        <end position="114"/>
    </location>
</feature>
<dbReference type="SUPFAM" id="SSF57701">
    <property type="entry name" value="Zn2/Cys6 DNA-binding domain"/>
    <property type="match status" value="1"/>
</dbReference>
<evidence type="ECO:0000313" key="8">
    <source>
        <dbReference type="EMBL" id="KAK1764337.1"/>
    </source>
</evidence>
<dbReference type="GO" id="GO:0006351">
    <property type="term" value="P:DNA-templated transcription"/>
    <property type="evidence" value="ECO:0007669"/>
    <property type="project" value="InterPro"/>
</dbReference>
<proteinExistence type="predicted"/>
<keyword evidence="9" id="KW-1185">Reference proteome</keyword>
<dbReference type="InterPro" id="IPR001138">
    <property type="entry name" value="Zn2Cys6_DnaBD"/>
</dbReference>
<dbReference type="GO" id="GO:0000981">
    <property type="term" value="F:DNA-binding transcription factor activity, RNA polymerase II-specific"/>
    <property type="evidence" value="ECO:0007669"/>
    <property type="project" value="InterPro"/>
</dbReference>
<reference evidence="8" key="1">
    <citation type="submission" date="2023-06" db="EMBL/GenBank/DDBJ databases">
        <title>Genome-scale phylogeny and comparative genomics of the fungal order Sordariales.</title>
        <authorList>
            <consortium name="Lawrence Berkeley National Laboratory"/>
            <person name="Hensen N."/>
            <person name="Bonometti L."/>
            <person name="Westerberg I."/>
            <person name="Brannstrom I.O."/>
            <person name="Guillou S."/>
            <person name="Cros-Aarteil S."/>
            <person name="Calhoun S."/>
            <person name="Haridas S."/>
            <person name="Kuo A."/>
            <person name="Mondo S."/>
            <person name="Pangilinan J."/>
            <person name="Riley R."/>
            <person name="Labutti K."/>
            <person name="Andreopoulos B."/>
            <person name="Lipzen A."/>
            <person name="Chen C."/>
            <person name="Yanf M."/>
            <person name="Daum C."/>
            <person name="Ng V."/>
            <person name="Clum A."/>
            <person name="Steindorff A."/>
            <person name="Ohm R."/>
            <person name="Martin F."/>
            <person name="Silar P."/>
            <person name="Natvig D."/>
            <person name="Lalanne C."/>
            <person name="Gautier V."/>
            <person name="Ament-Velasquez S.L."/>
            <person name="Kruys A."/>
            <person name="Hutchinson M.I."/>
            <person name="Powell A.J."/>
            <person name="Barry K."/>
            <person name="Miller A.N."/>
            <person name="Grigoriev I.V."/>
            <person name="Debuchy R."/>
            <person name="Gladieux P."/>
            <person name="Thoren M.H."/>
            <person name="Johannesson H."/>
        </authorList>
    </citation>
    <scope>NUCLEOTIDE SEQUENCE</scope>
    <source>
        <strain evidence="8">8032-3</strain>
    </source>
</reference>
<feature type="compositionally biased region" description="Polar residues" evidence="6">
    <location>
        <begin position="145"/>
        <end position="158"/>
    </location>
</feature>
<sequence length="887" mass="98008">MLNNPFRVVKLEFATLLPQTLHRVDGPSQHQQGVTMAFVRRNSMVNTASGHARILENQSGDAQTEVSRTGSPAKRRKISTACEPCRARKARCDGERPICGACSHRPQGQGHCLYRRDENGHKFSNRRSDTTELLERVQQIERRLNSGQSDSLSHSSPHFPQAPVELAPTPQSELRAHHRGRSTTPPEDTGLEPSGPPRPSHRETVRPDDTPSRTSPRGASTAVGSESNQYPPNPGEDPACSLPPKGKESPVNAMGAISSVDGNLLSSSGAFYGGSSAAHFLQEVHCSLGCSAKPHNTNRASYGQTMRHPAPHPRQPRPAPGLGAPYAFQQDLVLPTRQLADYLLDIYWTKSYNLYPFIHRRSFQHAYANLWASAPSSQTSSPTPDLGLGSTGTSDPHSPGFHCALNAVFALASQLAGPEVPLSDRRTLSERFFRRAEELLHVDVLDYGSLALVQTLLILAQYLQSTQFPTRCWNAVGLACRIGQGLGLHVEGPEGGRGGVEGEMRRRIWHGCHIMDSVTSMTLGRPMMTQQRTISVPLPSPLGDDFVEGEEVAGLEGPSHVIFYKETIKLYHLLGRIVTEVYNPWSAKTAEDDSKKALPAGNDEVRSILDMSEELCKYEENLADILHWQRGQHLRDALPESALLRGTVQRQANVLHARYLHAQVLLHRPSFMRICRMLASNWHSGPAFNLSDYSHRRFRSSLGLQSSIQCIVAAVDLITTLHKSTSVDAAGAWWYTIFYLYSAGLVIVLSKSCLPIHGYIDKDAVDQAWSDCRATMQLLGQYGSAAEHGLRSLCALHERLVVTTRESSAVESCPQHETDMSETHQLAQGISNPLPHVPVSDKELHRETLDEVGRVEADDIWASRLPLIDFVDHNNDLMLPSLFYDSW</sequence>
<dbReference type="InterPro" id="IPR036864">
    <property type="entry name" value="Zn2-C6_fun-type_DNA-bd_sf"/>
</dbReference>
<name>A0AAJ0FEH0_9PEZI</name>
<feature type="region of interest" description="Disordered" evidence="6">
    <location>
        <begin position="144"/>
        <end position="254"/>
    </location>
</feature>
<evidence type="ECO:0000256" key="4">
    <source>
        <dbReference type="ARBA" id="ARBA00023163"/>
    </source>
</evidence>
<dbReference type="PROSITE" id="PS50048">
    <property type="entry name" value="ZN2_CY6_FUNGAL_2"/>
    <property type="match status" value="1"/>
</dbReference>
<evidence type="ECO:0000256" key="2">
    <source>
        <dbReference type="ARBA" id="ARBA00023015"/>
    </source>
</evidence>
<dbReference type="GO" id="GO:0000978">
    <property type="term" value="F:RNA polymerase II cis-regulatory region sequence-specific DNA binding"/>
    <property type="evidence" value="ECO:0007669"/>
    <property type="project" value="TreeGrafter"/>
</dbReference>
<dbReference type="CDD" id="cd12148">
    <property type="entry name" value="fungal_TF_MHR"/>
    <property type="match status" value="1"/>
</dbReference>
<feature type="compositionally biased region" description="Basic and acidic residues" evidence="6">
    <location>
        <begin position="200"/>
        <end position="211"/>
    </location>
</feature>
<gene>
    <name evidence="8" type="ORF">QBC33DRAFT_547797</name>
</gene>
<dbReference type="GO" id="GO:0005634">
    <property type="term" value="C:nucleus"/>
    <property type="evidence" value="ECO:0007669"/>
    <property type="project" value="TreeGrafter"/>
</dbReference>
<keyword evidence="3" id="KW-0238">DNA-binding</keyword>
<feature type="compositionally biased region" description="Polar residues" evidence="6">
    <location>
        <begin position="57"/>
        <end position="70"/>
    </location>
</feature>
<keyword evidence="5" id="KW-0539">Nucleus</keyword>
<dbReference type="Gene3D" id="4.10.240.10">
    <property type="entry name" value="Zn(2)-C6 fungal-type DNA-binding domain"/>
    <property type="match status" value="1"/>
</dbReference>
<comment type="caution">
    <text evidence="8">The sequence shown here is derived from an EMBL/GenBank/DDBJ whole genome shotgun (WGS) entry which is preliminary data.</text>
</comment>
<feature type="compositionally biased region" description="Polar residues" evidence="6">
    <location>
        <begin position="212"/>
        <end position="230"/>
    </location>
</feature>
<dbReference type="SMART" id="SM00906">
    <property type="entry name" value="Fungal_trans"/>
    <property type="match status" value="1"/>
</dbReference>
<dbReference type="CDD" id="cd00067">
    <property type="entry name" value="GAL4"/>
    <property type="match status" value="1"/>
</dbReference>
<dbReference type="Proteomes" id="UP001244011">
    <property type="component" value="Unassembled WGS sequence"/>
</dbReference>
<keyword evidence="1" id="KW-0479">Metal-binding</keyword>
<dbReference type="InterPro" id="IPR007219">
    <property type="entry name" value="XnlR_reg_dom"/>
</dbReference>
<dbReference type="GO" id="GO:0000435">
    <property type="term" value="P:positive regulation of transcription from RNA polymerase II promoter by galactose"/>
    <property type="evidence" value="ECO:0007669"/>
    <property type="project" value="TreeGrafter"/>
</dbReference>
<feature type="region of interest" description="Disordered" evidence="6">
    <location>
        <begin position="300"/>
        <end position="324"/>
    </location>
</feature>
<dbReference type="SMART" id="SM00066">
    <property type="entry name" value="GAL4"/>
    <property type="match status" value="1"/>
</dbReference>
<dbReference type="Pfam" id="PF04082">
    <property type="entry name" value="Fungal_trans"/>
    <property type="match status" value="1"/>
</dbReference>
<evidence type="ECO:0000259" key="7">
    <source>
        <dbReference type="PROSITE" id="PS50048"/>
    </source>
</evidence>
<evidence type="ECO:0000256" key="3">
    <source>
        <dbReference type="ARBA" id="ARBA00023125"/>
    </source>
</evidence>
<evidence type="ECO:0000313" key="9">
    <source>
        <dbReference type="Proteomes" id="UP001244011"/>
    </source>
</evidence>
<keyword evidence="4" id="KW-0804">Transcription</keyword>
<evidence type="ECO:0000256" key="1">
    <source>
        <dbReference type="ARBA" id="ARBA00022723"/>
    </source>
</evidence>
<dbReference type="Pfam" id="PF00172">
    <property type="entry name" value="Zn_clus"/>
    <property type="match status" value="1"/>
</dbReference>
<keyword evidence="2" id="KW-0805">Transcription regulation</keyword>
<protein>
    <submittedName>
        <fullName evidence="8">Fungal-specific transcription factor domain-containing protein</fullName>
    </submittedName>
</protein>
<feature type="region of interest" description="Disordered" evidence="6">
    <location>
        <begin position="57"/>
        <end position="77"/>
    </location>
</feature>
<evidence type="ECO:0000256" key="6">
    <source>
        <dbReference type="SAM" id="MobiDB-lite"/>
    </source>
</evidence>
<dbReference type="GeneID" id="85311966"/>
<dbReference type="EMBL" id="MU839021">
    <property type="protein sequence ID" value="KAK1764337.1"/>
    <property type="molecule type" value="Genomic_DNA"/>
</dbReference>
<dbReference type="PANTHER" id="PTHR47424:SF3">
    <property type="entry name" value="REGULATORY PROTEIN GAL4"/>
    <property type="match status" value="1"/>
</dbReference>
<accession>A0AAJ0FEH0</accession>
<dbReference type="RefSeq" id="XP_060280550.1">
    <property type="nucleotide sequence ID" value="XM_060428779.1"/>
</dbReference>
<dbReference type="InterPro" id="IPR051127">
    <property type="entry name" value="Fungal_SecMet_Regulators"/>
</dbReference>
<evidence type="ECO:0000256" key="5">
    <source>
        <dbReference type="ARBA" id="ARBA00023242"/>
    </source>
</evidence>
<organism evidence="8 9">
    <name type="scientific">Phialemonium atrogriseum</name>
    <dbReference type="NCBI Taxonomy" id="1093897"/>
    <lineage>
        <taxon>Eukaryota</taxon>
        <taxon>Fungi</taxon>
        <taxon>Dikarya</taxon>
        <taxon>Ascomycota</taxon>
        <taxon>Pezizomycotina</taxon>
        <taxon>Sordariomycetes</taxon>
        <taxon>Sordariomycetidae</taxon>
        <taxon>Cephalothecales</taxon>
        <taxon>Cephalothecaceae</taxon>
        <taxon>Phialemonium</taxon>
    </lineage>
</organism>
<dbReference type="PANTHER" id="PTHR47424">
    <property type="entry name" value="REGULATORY PROTEIN GAL4"/>
    <property type="match status" value="1"/>
</dbReference>
<dbReference type="GO" id="GO:0008270">
    <property type="term" value="F:zinc ion binding"/>
    <property type="evidence" value="ECO:0007669"/>
    <property type="project" value="InterPro"/>
</dbReference>